<keyword evidence="5" id="KW-0029">Amino-acid transport</keyword>
<keyword evidence="11" id="KW-1185">Reference proteome</keyword>
<evidence type="ECO:0000259" key="9">
    <source>
        <dbReference type="PROSITE" id="PS50928"/>
    </source>
</evidence>
<dbReference type="GO" id="GO:0022857">
    <property type="term" value="F:transmembrane transporter activity"/>
    <property type="evidence" value="ECO:0007669"/>
    <property type="project" value="InterPro"/>
</dbReference>
<evidence type="ECO:0000313" key="11">
    <source>
        <dbReference type="Proteomes" id="UP000198253"/>
    </source>
</evidence>
<evidence type="ECO:0000256" key="8">
    <source>
        <dbReference type="RuleBase" id="RU363032"/>
    </source>
</evidence>
<keyword evidence="6 8" id="KW-1133">Transmembrane helix</keyword>
<gene>
    <name evidence="10" type="ORF">GA0070618_6325</name>
</gene>
<dbReference type="Proteomes" id="UP000198253">
    <property type="component" value="Chromosome I"/>
</dbReference>
<dbReference type="AlphaFoldDB" id="A0A1C5A527"/>
<dbReference type="Gene3D" id="1.10.3720.10">
    <property type="entry name" value="MetI-like"/>
    <property type="match status" value="1"/>
</dbReference>
<dbReference type="PANTHER" id="PTHR30614">
    <property type="entry name" value="MEMBRANE COMPONENT OF AMINO ACID ABC TRANSPORTER"/>
    <property type="match status" value="1"/>
</dbReference>
<feature type="transmembrane region" description="Helical" evidence="8">
    <location>
        <begin position="166"/>
        <end position="187"/>
    </location>
</feature>
<evidence type="ECO:0000313" key="10">
    <source>
        <dbReference type="EMBL" id="SCF40325.1"/>
    </source>
</evidence>
<evidence type="ECO:0000256" key="7">
    <source>
        <dbReference type="ARBA" id="ARBA00023136"/>
    </source>
</evidence>
<feature type="transmembrane region" description="Helical" evidence="8">
    <location>
        <begin position="33"/>
        <end position="58"/>
    </location>
</feature>
<evidence type="ECO:0000256" key="6">
    <source>
        <dbReference type="ARBA" id="ARBA00022989"/>
    </source>
</evidence>
<dbReference type="PROSITE" id="PS50928">
    <property type="entry name" value="ABC_TM1"/>
    <property type="match status" value="1"/>
</dbReference>
<name>A0A1C5A527_MICEC</name>
<dbReference type="Pfam" id="PF00528">
    <property type="entry name" value="BPD_transp_1"/>
    <property type="match status" value="1"/>
</dbReference>
<reference evidence="11" key="1">
    <citation type="submission" date="2016-06" db="EMBL/GenBank/DDBJ databases">
        <authorList>
            <person name="Varghese N."/>
            <person name="Submissions Spin"/>
        </authorList>
    </citation>
    <scope>NUCLEOTIDE SEQUENCE [LARGE SCALE GENOMIC DNA]</scope>
    <source>
        <strain evidence="11">DSM 43816</strain>
    </source>
</reference>
<dbReference type="InterPro" id="IPR043429">
    <property type="entry name" value="ArtM/GltK/GlnP/TcyL/YhdX-like"/>
</dbReference>
<feature type="domain" description="ABC transmembrane type-1" evidence="9">
    <location>
        <begin position="1"/>
        <end position="184"/>
    </location>
</feature>
<keyword evidence="4 8" id="KW-0812">Transmembrane</keyword>
<dbReference type="InParanoid" id="A0A1C5A527"/>
<evidence type="ECO:0000256" key="1">
    <source>
        <dbReference type="ARBA" id="ARBA00004651"/>
    </source>
</evidence>
<evidence type="ECO:0000256" key="2">
    <source>
        <dbReference type="ARBA" id="ARBA00022448"/>
    </source>
</evidence>
<keyword evidence="3" id="KW-1003">Cell membrane</keyword>
<dbReference type="InterPro" id="IPR000515">
    <property type="entry name" value="MetI-like"/>
</dbReference>
<dbReference type="CDD" id="cd06261">
    <property type="entry name" value="TM_PBP2"/>
    <property type="match status" value="1"/>
</dbReference>
<dbReference type="InterPro" id="IPR014342">
    <property type="entry name" value="Ectoine_EhuC"/>
</dbReference>
<comment type="subcellular location">
    <subcellularLocation>
        <location evidence="1 8">Cell membrane</location>
        <topology evidence="1 8">Multi-pass membrane protein</topology>
    </subcellularLocation>
</comment>
<dbReference type="SUPFAM" id="SSF161098">
    <property type="entry name" value="MetI-like"/>
    <property type="match status" value="1"/>
</dbReference>
<dbReference type="EMBL" id="LT607413">
    <property type="protein sequence ID" value="SCF40325.1"/>
    <property type="molecule type" value="Genomic_DNA"/>
</dbReference>
<accession>A0A1C5A527</accession>
<feature type="transmembrane region" description="Helical" evidence="8">
    <location>
        <begin position="124"/>
        <end position="146"/>
    </location>
</feature>
<keyword evidence="7 8" id="KW-0472">Membrane</keyword>
<sequence length="222" mass="24316">MTVAVFLLGSLLCIVVAAIAGFGRLSRWMIVRAAAGCFIEVFRGIPVIVQLYIAYYVLPVWGVSLSPFYASVVVIGVNCGAYGAEVVRGAILAVPAGQWEAAIALNFSRWQTFRRVVFTQAVEIMLPSLGTLLIDLLKTTAIVSLVTLVDVTFTAQQLRATTGNTAVIYGLVLVVYFVLASIIDIAVRSLERRFSRHRFHDGSRPDGAWWRGTALDKVVHRQ</sequence>
<proteinExistence type="inferred from homology"/>
<dbReference type="NCBIfam" id="TIGR01726">
    <property type="entry name" value="HEQRo_perm_3TM"/>
    <property type="match status" value="1"/>
</dbReference>
<dbReference type="GO" id="GO:0043190">
    <property type="term" value="C:ATP-binding cassette (ABC) transporter complex"/>
    <property type="evidence" value="ECO:0007669"/>
    <property type="project" value="InterPro"/>
</dbReference>
<dbReference type="InterPro" id="IPR035906">
    <property type="entry name" value="MetI-like_sf"/>
</dbReference>
<comment type="similarity">
    <text evidence="8">Belongs to the binding-protein-dependent transport system permease family.</text>
</comment>
<keyword evidence="2 8" id="KW-0813">Transport</keyword>
<dbReference type="NCBIfam" id="TIGR03004">
    <property type="entry name" value="ectoine_ehuC"/>
    <property type="match status" value="1"/>
</dbReference>
<organism evidence="10 11">
    <name type="scientific">Micromonospora echinospora</name>
    <name type="common">Micromonospora purpurea</name>
    <dbReference type="NCBI Taxonomy" id="1877"/>
    <lineage>
        <taxon>Bacteria</taxon>
        <taxon>Bacillati</taxon>
        <taxon>Actinomycetota</taxon>
        <taxon>Actinomycetes</taxon>
        <taxon>Micromonosporales</taxon>
        <taxon>Micromonosporaceae</taxon>
        <taxon>Micromonospora</taxon>
    </lineage>
</organism>
<evidence type="ECO:0000256" key="5">
    <source>
        <dbReference type="ARBA" id="ARBA00022970"/>
    </source>
</evidence>
<evidence type="ECO:0000256" key="4">
    <source>
        <dbReference type="ARBA" id="ARBA00022692"/>
    </source>
</evidence>
<dbReference type="GO" id="GO:0006865">
    <property type="term" value="P:amino acid transport"/>
    <property type="evidence" value="ECO:0007669"/>
    <property type="project" value="UniProtKB-KW"/>
</dbReference>
<dbReference type="InterPro" id="IPR010065">
    <property type="entry name" value="AA_ABC_transptr_permease_3TM"/>
</dbReference>
<dbReference type="PANTHER" id="PTHR30614:SF0">
    <property type="entry name" value="L-CYSTINE TRANSPORT SYSTEM PERMEASE PROTEIN TCYL"/>
    <property type="match status" value="1"/>
</dbReference>
<evidence type="ECO:0000256" key="3">
    <source>
        <dbReference type="ARBA" id="ARBA00022475"/>
    </source>
</evidence>
<protein>
    <submittedName>
        <fullName evidence="10">Polar amino acid transport system permease protein</fullName>
    </submittedName>
</protein>